<accession>A0A914W8X2</accession>
<keyword evidence="4 5" id="KW-0472">Membrane</keyword>
<evidence type="ECO:0000313" key="9">
    <source>
        <dbReference type="WBParaSite" id="PSAMB.scaffold343size55727.g4808.t1"/>
    </source>
</evidence>
<evidence type="ECO:0000259" key="6">
    <source>
        <dbReference type="Pfam" id="PF02931"/>
    </source>
</evidence>
<evidence type="ECO:0000256" key="3">
    <source>
        <dbReference type="ARBA" id="ARBA00022989"/>
    </source>
</evidence>
<evidence type="ECO:0000256" key="4">
    <source>
        <dbReference type="ARBA" id="ARBA00023136"/>
    </source>
</evidence>
<dbReference type="WBParaSite" id="PSAMB.scaffold343size55727.g4808.t1">
    <property type="protein sequence ID" value="PSAMB.scaffold343size55727.g4808.t1"/>
    <property type="gene ID" value="PSAMB.scaffold343size55727.g4808"/>
</dbReference>
<proteinExistence type="predicted"/>
<evidence type="ECO:0000256" key="5">
    <source>
        <dbReference type="SAM" id="Phobius"/>
    </source>
</evidence>
<comment type="subcellular location">
    <subcellularLocation>
        <location evidence="1">Membrane</location>
        <topology evidence="1">Multi-pass membrane protein</topology>
    </subcellularLocation>
</comment>
<feature type="domain" description="Neurotransmitter-gated ion-channel ligand-binding" evidence="6">
    <location>
        <begin position="1"/>
        <end position="203"/>
    </location>
</feature>
<feature type="transmembrane region" description="Helical" evidence="5">
    <location>
        <begin position="414"/>
        <end position="433"/>
    </location>
</feature>
<dbReference type="Pfam" id="PF02931">
    <property type="entry name" value="Neur_chan_LBD"/>
    <property type="match status" value="1"/>
</dbReference>
<feature type="transmembrane region" description="Helical" evidence="5">
    <location>
        <begin position="239"/>
        <end position="256"/>
    </location>
</feature>
<keyword evidence="2 5" id="KW-0812">Transmembrane</keyword>
<organism evidence="8 9">
    <name type="scientific">Plectus sambesii</name>
    <dbReference type="NCBI Taxonomy" id="2011161"/>
    <lineage>
        <taxon>Eukaryota</taxon>
        <taxon>Metazoa</taxon>
        <taxon>Ecdysozoa</taxon>
        <taxon>Nematoda</taxon>
        <taxon>Chromadorea</taxon>
        <taxon>Plectida</taxon>
        <taxon>Plectina</taxon>
        <taxon>Plectoidea</taxon>
        <taxon>Plectidae</taxon>
        <taxon>Plectus</taxon>
    </lineage>
</organism>
<dbReference type="AlphaFoldDB" id="A0A914W8X2"/>
<evidence type="ECO:0000313" key="8">
    <source>
        <dbReference type="Proteomes" id="UP000887566"/>
    </source>
</evidence>
<sequence length="436" mass="49980">MEDIFQGYDQRIRPVKNISSPVIVRVQPLIVRLIEVNPQQEYIKLSLSISQTWKDEFLTWNPAEYDGTTSVMVPKTALWLPDTTVVTTSFEAEAITDLDMETLVVEYDGTVSRSYPYILSNYCPMITDEFPFDKQDCIIKITSWYYQATVVRYEPMFNETDEPQNKNSAWDMLPVKVEAVDFNVENAGQYRQIWYTLTIKRKPAYYVWVLIMPTLIITALSIAGIFAPINNNGDRQEKLTLGLTTLLTLAVILSMVTGEMPRSSNLPVLGQFVLVEISIIVICMAVSVVILFLHQRATTRPWPVPSWLEALLACDCTQLVDRKDETIVVPLQHSPNPSRNILYGEGSVWDVQNKIKIAPSKENGNNIGGLMTPLDEMIAKVKNCIDKSEKEKKALDDEEKRKEHWMILFDHVDLLLFLGFQLVHIVLYFALYYRSY</sequence>
<dbReference type="InterPro" id="IPR038050">
    <property type="entry name" value="Neuro_actylchol_rec"/>
</dbReference>
<dbReference type="InterPro" id="IPR006201">
    <property type="entry name" value="Neur_channel"/>
</dbReference>
<keyword evidence="3 5" id="KW-1133">Transmembrane helix</keyword>
<protein>
    <submittedName>
        <fullName evidence="9">Uncharacterized protein</fullName>
    </submittedName>
</protein>
<dbReference type="CDD" id="cd18989">
    <property type="entry name" value="LGIC_ECD_cation"/>
    <property type="match status" value="1"/>
</dbReference>
<dbReference type="Proteomes" id="UP000887566">
    <property type="component" value="Unplaced"/>
</dbReference>
<dbReference type="PANTHER" id="PTHR18945">
    <property type="entry name" value="NEUROTRANSMITTER GATED ION CHANNEL"/>
    <property type="match status" value="1"/>
</dbReference>
<name>A0A914W8X2_9BILA</name>
<dbReference type="Gene3D" id="2.70.170.10">
    <property type="entry name" value="Neurotransmitter-gated ion-channel ligand-binding domain"/>
    <property type="match status" value="1"/>
</dbReference>
<dbReference type="InterPro" id="IPR006029">
    <property type="entry name" value="Neurotrans-gated_channel_TM"/>
</dbReference>
<dbReference type="Pfam" id="PF02932">
    <property type="entry name" value="Neur_chan_memb"/>
    <property type="match status" value="1"/>
</dbReference>
<dbReference type="InterPro" id="IPR036734">
    <property type="entry name" value="Neur_chan_lig-bd_sf"/>
</dbReference>
<feature type="transmembrane region" description="Helical" evidence="5">
    <location>
        <begin position="268"/>
        <end position="293"/>
    </location>
</feature>
<dbReference type="InterPro" id="IPR036719">
    <property type="entry name" value="Neuro-gated_channel_TM_sf"/>
</dbReference>
<dbReference type="GO" id="GO:0004888">
    <property type="term" value="F:transmembrane signaling receptor activity"/>
    <property type="evidence" value="ECO:0007669"/>
    <property type="project" value="InterPro"/>
</dbReference>
<dbReference type="SUPFAM" id="SSF90112">
    <property type="entry name" value="Neurotransmitter-gated ion-channel transmembrane pore"/>
    <property type="match status" value="1"/>
</dbReference>
<reference evidence="9" key="1">
    <citation type="submission" date="2022-11" db="UniProtKB">
        <authorList>
            <consortium name="WormBaseParasite"/>
        </authorList>
    </citation>
    <scope>IDENTIFICATION</scope>
</reference>
<dbReference type="Gene3D" id="1.20.58.390">
    <property type="entry name" value="Neurotransmitter-gated ion-channel transmembrane domain"/>
    <property type="match status" value="1"/>
</dbReference>
<dbReference type="SUPFAM" id="SSF63712">
    <property type="entry name" value="Nicotinic receptor ligand binding domain-like"/>
    <property type="match status" value="1"/>
</dbReference>
<feature type="transmembrane region" description="Helical" evidence="5">
    <location>
        <begin position="205"/>
        <end position="227"/>
    </location>
</feature>
<dbReference type="GO" id="GO:0005230">
    <property type="term" value="F:extracellular ligand-gated monoatomic ion channel activity"/>
    <property type="evidence" value="ECO:0007669"/>
    <property type="project" value="InterPro"/>
</dbReference>
<evidence type="ECO:0000259" key="7">
    <source>
        <dbReference type="Pfam" id="PF02932"/>
    </source>
</evidence>
<dbReference type="InterPro" id="IPR006202">
    <property type="entry name" value="Neur_chan_lig-bd"/>
</dbReference>
<dbReference type="GO" id="GO:0016020">
    <property type="term" value="C:membrane"/>
    <property type="evidence" value="ECO:0007669"/>
    <property type="project" value="UniProtKB-SubCell"/>
</dbReference>
<evidence type="ECO:0000256" key="2">
    <source>
        <dbReference type="ARBA" id="ARBA00022692"/>
    </source>
</evidence>
<dbReference type="PRINTS" id="PR00252">
    <property type="entry name" value="NRIONCHANNEL"/>
</dbReference>
<evidence type="ECO:0000256" key="1">
    <source>
        <dbReference type="ARBA" id="ARBA00004141"/>
    </source>
</evidence>
<keyword evidence="8" id="KW-1185">Reference proteome</keyword>
<feature type="domain" description="Neurotransmitter-gated ion-channel transmembrane" evidence="7">
    <location>
        <begin position="210"/>
        <end position="426"/>
    </location>
</feature>
<dbReference type="FunFam" id="2.70.170.10:FF:000027">
    <property type="entry name" value="Ligand-Gated ion Channel"/>
    <property type="match status" value="1"/>
</dbReference>